<dbReference type="AlphaFoldDB" id="A0A0P8C8S2"/>
<evidence type="ECO:0000313" key="1">
    <source>
        <dbReference type="EMBL" id="KPQ19217.1"/>
    </source>
</evidence>
<proteinExistence type="predicted"/>
<comment type="caution">
    <text evidence="1">The sequence shown here is derived from an EMBL/GenBank/DDBJ whole genome shotgun (WGS) entry which is preliminary data.</text>
</comment>
<sequence length="59" mass="6939">MIPNNKLIYQTKGLLVLISFSFLSTENQYFIQLIVIYPMPSYIDKECGLHKDRRSTFLP</sequence>
<dbReference type="EMBL" id="LJXT01000013">
    <property type="protein sequence ID" value="KPQ19217.1"/>
    <property type="molecule type" value="Genomic_DNA"/>
</dbReference>
<reference evidence="1 2" key="1">
    <citation type="submission" date="2015-09" db="EMBL/GenBank/DDBJ databases">
        <title>Identification and resolution of microdiversity through metagenomic sequencing of parallel consortia.</title>
        <authorList>
            <person name="Nelson W.C."/>
            <person name="Romine M.F."/>
            <person name="Lindemann S.R."/>
        </authorList>
    </citation>
    <scope>NUCLEOTIDE SEQUENCE [LARGE SCALE GENOMIC DNA]</scope>
    <source>
        <strain evidence="1">HL-49</strain>
    </source>
</reference>
<protein>
    <submittedName>
        <fullName evidence="1">Uncharacterized protein</fullName>
    </submittedName>
</protein>
<dbReference type="PATRIC" id="fig|1305737.6.peg.1340"/>
<name>A0A0P8C8S2_9BACT</name>
<dbReference type="Proteomes" id="UP000050421">
    <property type="component" value="Unassembled WGS sequence"/>
</dbReference>
<evidence type="ECO:0000313" key="2">
    <source>
        <dbReference type="Proteomes" id="UP000050421"/>
    </source>
</evidence>
<accession>A0A0P8C8S2</accession>
<gene>
    <name evidence="1" type="ORF">HLUCCX10_03315</name>
</gene>
<organism evidence="1 2">
    <name type="scientific">Algoriphagus marincola HL-49</name>
    <dbReference type="NCBI Taxonomy" id="1305737"/>
    <lineage>
        <taxon>Bacteria</taxon>
        <taxon>Pseudomonadati</taxon>
        <taxon>Bacteroidota</taxon>
        <taxon>Cytophagia</taxon>
        <taxon>Cytophagales</taxon>
        <taxon>Cyclobacteriaceae</taxon>
        <taxon>Algoriphagus</taxon>
    </lineage>
</organism>
<dbReference type="STRING" id="1305737.GCA_000526355_02783"/>